<dbReference type="STRING" id="409849.ENSPMGP00000021145"/>
<evidence type="ECO:0000256" key="2">
    <source>
        <dbReference type="ARBA" id="ARBA00004922"/>
    </source>
</evidence>
<keyword evidence="9" id="KW-0325">Glycoprotein</keyword>
<evidence type="ECO:0000256" key="10">
    <source>
        <dbReference type="ARBA" id="ARBA00038150"/>
    </source>
</evidence>
<keyword evidence="13" id="KW-1185">Reference proteome</keyword>
<evidence type="ECO:0000256" key="1">
    <source>
        <dbReference type="ARBA" id="ARBA00004323"/>
    </source>
</evidence>
<sequence length="435" mass="50017">MARCLKVNWSGLSWLLSVLALSLVLLVSLRSSTVDQVSTTHAPLDPHTFHRFNVDCSAIYDMDPVEAGRALVQKKQLMEEELDEGLTNFTSNCDVFLKSRGYNDVCVTQQEKHFPLAYSLVVHKDAWMVERLIKALYTPNNIFCIHYDEKSSEKFRSAMESLAQCLPNVMIASKRETVFYATITRLKADLHCMSDLLKSEVKWKYIINLCGQDFPLRTNIELVIELSNLKGGNMLETCKPTASKSQRFKYHHEIQDSNDEFIKTAIRTGPEKKPPPHDIEMFTGSAYFVLSREFVEYMQSSDVVNDFLAWSEDTYSPDEHFWATIVRLPGVPGEVPRSQPDITDLMSKTRLVKWSYLEGSLYPPCTGDHRHSVCVYGMGELRWLLNYGHWFANKFDPKIDPVIIHCLEENLQKKQKLTLKMFVSRHVALKQRLSS</sequence>
<evidence type="ECO:0000256" key="9">
    <source>
        <dbReference type="ARBA" id="ARBA00023180"/>
    </source>
</evidence>
<reference evidence="12" key="2">
    <citation type="submission" date="2025-09" db="UniProtKB">
        <authorList>
            <consortium name="Ensembl"/>
        </authorList>
    </citation>
    <scope>IDENTIFICATION</scope>
</reference>
<reference evidence="12" key="1">
    <citation type="submission" date="2025-08" db="UniProtKB">
        <authorList>
            <consortium name="Ensembl"/>
        </authorList>
    </citation>
    <scope>IDENTIFICATION</scope>
</reference>
<keyword evidence="11" id="KW-0732">Signal</keyword>
<evidence type="ECO:0000256" key="7">
    <source>
        <dbReference type="ARBA" id="ARBA00022989"/>
    </source>
</evidence>
<evidence type="ECO:0000256" key="6">
    <source>
        <dbReference type="ARBA" id="ARBA00022968"/>
    </source>
</evidence>
<dbReference type="Ensembl" id="ENSPMGT00000022536.1">
    <property type="protein sequence ID" value="ENSPMGP00000021145.1"/>
    <property type="gene ID" value="ENSPMGG00000017131.1"/>
</dbReference>
<keyword evidence="7" id="KW-1133">Transmembrane helix</keyword>
<evidence type="ECO:0000256" key="8">
    <source>
        <dbReference type="ARBA" id="ARBA00023136"/>
    </source>
</evidence>
<dbReference type="PANTHER" id="PTHR19297">
    <property type="entry name" value="GLYCOSYLTRANSFERASE 14 FAMILY MEMBER"/>
    <property type="match status" value="1"/>
</dbReference>
<keyword evidence="6" id="KW-0735">Signal-anchor</keyword>
<name>A0A3B4AWP3_9GOBI</name>
<evidence type="ECO:0000256" key="11">
    <source>
        <dbReference type="SAM" id="SignalP"/>
    </source>
</evidence>
<protein>
    <submittedName>
        <fullName evidence="12">Uncharacterized protein</fullName>
    </submittedName>
</protein>
<comment type="subcellular location">
    <subcellularLocation>
        <location evidence="1">Golgi apparatus membrane</location>
        <topology evidence="1">Single-pass type II membrane protein</topology>
    </subcellularLocation>
</comment>
<evidence type="ECO:0000313" key="12">
    <source>
        <dbReference type="Ensembl" id="ENSPMGP00000021145.1"/>
    </source>
</evidence>
<proteinExistence type="inferred from homology"/>
<dbReference type="GO" id="GO:0008375">
    <property type="term" value="F:acetylglucosaminyltransferase activity"/>
    <property type="evidence" value="ECO:0007669"/>
    <property type="project" value="TreeGrafter"/>
</dbReference>
<keyword evidence="8" id="KW-0472">Membrane</keyword>
<dbReference type="Pfam" id="PF02485">
    <property type="entry name" value="Branch"/>
    <property type="match status" value="1"/>
</dbReference>
<dbReference type="PANTHER" id="PTHR19297:SF7">
    <property type="entry name" value="BETA-1,3-GALACTOSYL-O-GLYCOSYL-GLYCOPROTEIN BETA-1,6-N-ACETYLGLUCOSAMINYLTRANSFERASE 4"/>
    <property type="match status" value="1"/>
</dbReference>
<evidence type="ECO:0000256" key="3">
    <source>
        <dbReference type="ARBA" id="ARBA00022676"/>
    </source>
</evidence>
<evidence type="ECO:0000256" key="4">
    <source>
        <dbReference type="ARBA" id="ARBA00022679"/>
    </source>
</evidence>
<accession>A0A3B4AWP3</accession>
<evidence type="ECO:0000313" key="13">
    <source>
        <dbReference type="Proteomes" id="UP000261520"/>
    </source>
</evidence>
<evidence type="ECO:0000256" key="5">
    <source>
        <dbReference type="ARBA" id="ARBA00022692"/>
    </source>
</evidence>
<feature type="chain" id="PRO_5017242344" evidence="11">
    <location>
        <begin position="21"/>
        <end position="435"/>
    </location>
</feature>
<dbReference type="Proteomes" id="UP000261520">
    <property type="component" value="Unplaced"/>
</dbReference>
<dbReference type="InterPro" id="IPR003406">
    <property type="entry name" value="Glyco_trans_14"/>
</dbReference>
<comment type="similarity">
    <text evidence="10">Belongs to the glycosyltransferase 14 family.</text>
</comment>
<keyword evidence="5" id="KW-0812">Transmembrane</keyword>
<feature type="signal peptide" evidence="11">
    <location>
        <begin position="1"/>
        <end position="20"/>
    </location>
</feature>
<dbReference type="AlphaFoldDB" id="A0A3B4AWP3"/>
<dbReference type="GO" id="GO:0000139">
    <property type="term" value="C:Golgi membrane"/>
    <property type="evidence" value="ECO:0007669"/>
    <property type="project" value="UniProtKB-SubCell"/>
</dbReference>
<keyword evidence="4" id="KW-0808">Transferase</keyword>
<organism evidence="12 13">
    <name type="scientific">Periophthalmus magnuspinnatus</name>
    <dbReference type="NCBI Taxonomy" id="409849"/>
    <lineage>
        <taxon>Eukaryota</taxon>
        <taxon>Metazoa</taxon>
        <taxon>Chordata</taxon>
        <taxon>Craniata</taxon>
        <taxon>Vertebrata</taxon>
        <taxon>Euteleostomi</taxon>
        <taxon>Actinopterygii</taxon>
        <taxon>Neopterygii</taxon>
        <taxon>Teleostei</taxon>
        <taxon>Neoteleostei</taxon>
        <taxon>Acanthomorphata</taxon>
        <taxon>Gobiaria</taxon>
        <taxon>Gobiiformes</taxon>
        <taxon>Gobioidei</taxon>
        <taxon>Gobiidae</taxon>
        <taxon>Oxudercinae</taxon>
        <taxon>Periophthalmus</taxon>
    </lineage>
</organism>
<keyword evidence="3" id="KW-0328">Glycosyltransferase</keyword>
<comment type="pathway">
    <text evidence="2">Protein modification; protein glycosylation.</text>
</comment>